<feature type="chain" id="PRO_5017308272" description="Peptidase propeptide and YPEB domain-containing protein" evidence="2">
    <location>
        <begin position="24"/>
        <end position="167"/>
    </location>
</feature>
<feature type="signal peptide" evidence="2">
    <location>
        <begin position="1"/>
        <end position="23"/>
    </location>
</feature>
<dbReference type="OrthoDB" id="574706at2"/>
<evidence type="ECO:0008006" key="5">
    <source>
        <dbReference type="Google" id="ProtNLM"/>
    </source>
</evidence>
<feature type="region of interest" description="Disordered" evidence="1">
    <location>
        <begin position="16"/>
        <end position="98"/>
    </location>
</feature>
<protein>
    <recommendedName>
        <fullName evidence="5">Peptidase propeptide and YPEB domain-containing protein</fullName>
    </recommendedName>
</protein>
<gene>
    <name evidence="3" type="ORF">SAMN05421734_105156</name>
</gene>
<keyword evidence="4" id="KW-1185">Reference proteome</keyword>
<sequence length="167" mass="18563">MKLLLTLFALFLLIGCQSGTDEADQTDDETEETETIDESDDENDESNDDSESDEDESDDEDVSEEDEGETDENGSSGEDYEEPETDQSIGEDGYYNADDAVVLVEEYLEAEGHPSGMNVQHDGQDDEGNHRVQVFEVVDHGEGDSHTATYGWYLVDEESGDVHDLFD</sequence>
<dbReference type="EMBL" id="FMYI01000005">
    <property type="protein sequence ID" value="SDC22626.1"/>
    <property type="molecule type" value="Genomic_DNA"/>
</dbReference>
<evidence type="ECO:0000313" key="4">
    <source>
        <dbReference type="Proteomes" id="UP000242949"/>
    </source>
</evidence>
<feature type="compositionally biased region" description="Acidic residues" evidence="1">
    <location>
        <begin position="21"/>
        <end position="85"/>
    </location>
</feature>
<evidence type="ECO:0000256" key="2">
    <source>
        <dbReference type="SAM" id="SignalP"/>
    </source>
</evidence>
<dbReference type="AlphaFoldDB" id="A0A1G6JXA3"/>
<organism evidence="3 4">
    <name type="scientific">Pelagirhabdus alkalitolerans</name>
    <dbReference type="NCBI Taxonomy" id="1612202"/>
    <lineage>
        <taxon>Bacteria</taxon>
        <taxon>Bacillati</taxon>
        <taxon>Bacillota</taxon>
        <taxon>Bacilli</taxon>
        <taxon>Bacillales</taxon>
        <taxon>Bacillaceae</taxon>
        <taxon>Pelagirhabdus</taxon>
    </lineage>
</organism>
<evidence type="ECO:0000313" key="3">
    <source>
        <dbReference type="EMBL" id="SDC22626.1"/>
    </source>
</evidence>
<accession>A0A1G6JXA3</accession>
<dbReference type="PROSITE" id="PS51257">
    <property type="entry name" value="PROKAR_LIPOPROTEIN"/>
    <property type="match status" value="1"/>
</dbReference>
<keyword evidence="2" id="KW-0732">Signal</keyword>
<name>A0A1G6JXA3_9BACI</name>
<dbReference type="RefSeq" id="WP_090795612.1">
    <property type="nucleotide sequence ID" value="NZ_FMYI01000005.1"/>
</dbReference>
<dbReference type="Proteomes" id="UP000242949">
    <property type="component" value="Unassembled WGS sequence"/>
</dbReference>
<evidence type="ECO:0000256" key="1">
    <source>
        <dbReference type="SAM" id="MobiDB-lite"/>
    </source>
</evidence>
<reference evidence="4" key="1">
    <citation type="submission" date="2016-09" db="EMBL/GenBank/DDBJ databases">
        <authorList>
            <person name="Varghese N."/>
            <person name="Submissions S."/>
        </authorList>
    </citation>
    <scope>NUCLEOTIDE SEQUENCE [LARGE SCALE GENOMIC DNA]</scope>
    <source>
        <strain evidence="4">S5</strain>
    </source>
</reference>
<proteinExistence type="predicted"/>